<name>A0A2V5H4Z0_ASPV1</name>
<keyword evidence="3" id="KW-1185">Reference proteome</keyword>
<dbReference type="EMBL" id="KZ825137">
    <property type="protein sequence ID" value="PYI19195.1"/>
    <property type="molecule type" value="Genomic_DNA"/>
</dbReference>
<evidence type="ECO:0000313" key="3">
    <source>
        <dbReference type="Proteomes" id="UP000249829"/>
    </source>
</evidence>
<accession>A0A2V5H4Z0</accession>
<sequence>MSLTPLLFPELHPPPPLNQPAVRLQRAYHSMSSIIVASAGRVWIFLQSVKYSWRPLIQSTMLERRHPKTGSLSDPANSDMPPLDRNACIAGGGQLTLLFRLTYGSFASLLHLFCASSVAMMTSSPSPPSPFPRKQRKRKEGENKTKTRKRKQRSWL</sequence>
<gene>
    <name evidence="2" type="ORF">BO99DRAFT_148629</name>
</gene>
<feature type="compositionally biased region" description="Basic residues" evidence="1">
    <location>
        <begin position="146"/>
        <end position="156"/>
    </location>
</feature>
<evidence type="ECO:0000256" key="1">
    <source>
        <dbReference type="SAM" id="MobiDB-lite"/>
    </source>
</evidence>
<protein>
    <submittedName>
        <fullName evidence="2">Uncharacterized protein</fullName>
    </submittedName>
</protein>
<feature type="region of interest" description="Disordered" evidence="1">
    <location>
        <begin position="122"/>
        <end position="156"/>
    </location>
</feature>
<dbReference type="AlphaFoldDB" id="A0A2V5H4Z0"/>
<proteinExistence type="predicted"/>
<reference evidence="2 3" key="1">
    <citation type="submission" date="2018-02" db="EMBL/GenBank/DDBJ databases">
        <title>The genomes of Aspergillus section Nigri reveals drivers in fungal speciation.</title>
        <authorList>
            <consortium name="DOE Joint Genome Institute"/>
            <person name="Vesth T.C."/>
            <person name="Nybo J."/>
            <person name="Theobald S."/>
            <person name="Brandl J."/>
            <person name="Frisvad J.C."/>
            <person name="Nielsen K.F."/>
            <person name="Lyhne E.K."/>
            <person name="Kogle M.E."/>
            <person name="Kuo A."/>
            <person name="Riley R."/>
            <person name="Clum A."/>
            <person name="Nolan M."/>
            <person name="Lipzen A."/>
            <person name="Salamov A."/>
            <person name="Henrissat B."/>
            <person name="Wiebenga A."/>
            <person name="De vries R.P."/>
            <person name="Grigoriev I.V."/>
            <person name="Mortensen U.H."/>
            <person name="Andersen M.R."/>
            <person name="Baker S.E."/>
        </authorList>
    </citation>
    <scope>NUCLEOTIDE SEQUENCE [LARGE SCALE GENOMIC DNA]</scope>
    <source>
        <strain evidence="2 3">CBS 115571</strain>
    </source>
</reference>
<organism evidence="2 3">
    <name type="scientific">Aspergillus violaceofuscus (strain CBS 115571)</name>
    <dbReference type="NCBI Taxonomy" id="1450538"/>
    <lineage>
        <taxon>Eukaryota</taxon>
        <taxon>Fungi</taxon>
        <taxon>Dikarya</taxon>
        <taxon>Ascomycota</taxon>
        <taxon>Pezizomycotina</taxon>
        <taxon>Eurotiomycetes</taxon>
        <taxon>Eurotiomycetidae</taxon>
        <taxon>Eurotiales</taxon>
        <taxon>Aspergillaceae</taxon>
        <taxon>Aspergillus</taxon>
    </lineage>
</organism>
<evidence type="ECO:0000313" key="2">
    <source>
        <dbReference type="EMBL" id="PYI19195.1"/>
    </source>
</evidence>
<dbReference type="Proteomes" id="UP000249829">
    <property type="component" value="Unassembled WGS sequence"/>
</dbReference>